<name>A6HK15_RAT</name>
<sequence>MSPTWLETKSGEAELSGIFPANI</sequence>
<accession>A6HK15</accession>
<protein>
    <submittedName>
        <fullName evidence="1">RCG34121</fullName>
    </submittedName>
</protein>
<dbReference type="EMBL" id="CH473948">
    <property type="protein sequence ID" value="EDM06370.1"/>
    <property type="molecule type" value="Genomic_DNA"/>
</dbReference>
<gene>
    <name evidence="1" type="ORF">rCG_34121</name>
</gene>
<dbReference type="AlphaFoldDB" id="A6HK15"/>
<organism evidence="1 2">
    <name type="scientific">Rattus norvegicus</name>
    <name type="common">Rat</name>
    <dbReference type="NCBI Taxonomy" id="10116"/>
    <lineage>
        <taxon>Eukaryota</taxon>
        <taxon>Metazoa</taxon>
        <taxon>Chordata</taxon>
        <taxon>Craniata</taxon>
        <taxon>Vertebrata</taxon>
        <taxon>Euteleostomi</taxon>
        <taxon>Mammalia</taxon>
        <taxon>Eutheria</taxon>
        <taxon>Euarchontoglires</taxon>
        <taxon>Glires</taxon>
        <taxon>Rodentia</taxon>
        <taxon>Myomorpha</taxon>
        <taxon>Muroidea</taxon>
        <taxon>Muridae</taxon>
        <taxon>Murinae</taxon>
        <taxon>Rattus</taxon>
    </lineage>
</organism>
<evidence type="ECO:0000313" key="1">
    <source>
        <dbReference type="EMBL" id="EDM06370.1"/>
    </source>
</evidence>
<proteinExistence type="predicted"/>
<reference evidence="1 2" key="1">
    <citation type="submission" date="2005-07" db="EMBL/GenBank/DDBJ databases">
        <authorList>
            <person name="Mural R.J."/>
            <person name="Li P.W."/>
            <person name="Adams M.D."/>
            <person name="Amanatides P.G."/>
            <person name="Baden-Tillson H."/>
            <person name="Barnstead M."/>
            <person name="Chin S.H."/>
            <person name="Dew I."/>
            <person name="Evans C.A."/>
            <person name="Ferriera S."/>
            <person name="Flanigan M."/>
            <person name="Fosler C."/>
            <person name="Glodek A."/>
            <person name="Gu Z."/>
            <person name="Holt R.A."/>
            <person name="Jennings D."/>
            <person name="Kraft C.L."/>
            <person name="Lu F."/>
            <person name="Nguyen T."/>
            <person name="Nusskern D.R."/>
            <person name="Pfannkoch C.M."/>
            <person name="Sitter C."/>
            <person name="Sutton G.G."/>
            <person name="Venter J.C."/>
            <person name="Wang Z."/>
            <person name="Woodage T."/>
            <person name="Zheng X.H."/>
            <person name="Zhong F."/>
        </authorList>
    </citation>
    <scope>NUCLEOTIDE SEQUENCE [LARGE SCALE GENOMIC DNA]</scope>
    <source>
        <strain>BN</strain>
        <strain evidence="2">Sprague-Dawley</strain>
    </source>
</reference>
<evidence type="ECO:0000313" key="2">
    <source>
        <dbReference type="Proteomes" id="UP000234681"/>
    </source>
</evidence>
<dbReference type="Proteomes" id="UP000234681">
    <property type="component" value="Chromosome 10"/>
</dbReference>